<dbReference type="InterPro" id="IPR016181">
    <property type="entry name" value="Acyl_CoA_acyltransferase"/>
</dbReference>
<protein>
    <submittedName>
        <fullName evidence="2">GNAT family N-acetyltransferase</fullName>
    </submittedName>
</protein>
<evidence type="ECO:0000313" key="3">
    <source>
        <dbReference type="Proteomes" id="UP000216024"/>
    </source>
</evidence>
<dbReference type="PANTHER" id="PTHR43415:SF5">
    <property type="entry name" value="ACETYLTRANSFERASE"/>
    <property type="match status" value="1"/>
</dbReference>
<dbReference type="OrthoDB" id="9795206at2"/>
<keyword evidence="3" id="KW-1185">Reference proteome</keyword>
<dbReference type="InterPro" id="IPR000182">
    <property type="entry name" value="GNAT_dom"/>
</dbReference>
<dbReference type="Pfam" id="PF00583">
    <property type="entry name" value="Acetyltransf_1"/>
    <property type="match status" value="1"/>
</dbReference>
<gene>
    <name evidence="2" type="ORF">CCE28_05460</name>
</gene>
<dbReference type="PROSITE" id="PS51186">
    <property type="entry name" value="GNAT"/>
    <property type="match status" value="1"/>
</dbReference>
<evidence type="ECO:0000313" key="2">
    <source>
        <dbReference type="EMBL" id="PAB60343.1"/>
    </source>
</evidence>
<feature type="domain" description="N-acetyltransferase" evidence="1">
    <location>
        <begin position="2"/>
        <end position="169"/>
    </location>
</feature>
<keyword evidence="2" id="KW-0808">Transferase</keyword>
<dbReference type="GO" id="GO:0016747">
    <property type="term" value="F:acyltransferase activity, transferring groups other than amino-acyl groups"/>
    <property type="evidence" value="ECO:0007669"/>
    <property type="project" value="InterPro"/>
</dbReference>
<dbReference type="RefSeq" id="WP_095131771.1">
    <property type="nucleotide sequence ID" value="NZ_NIBG01000003.1"/>
</dbReference>
<dbReference type="AlphaFoldDB" id="A0A267MND6"/>
<comment type="caution">
    <text evidence="2">The sequence shown here is derived from an EMBL/GenBank/DDBJ whole genome shotgun (WGS) entry which is preliminary data.</text>
</comment>
<name>A0A267MND6_9FIRM</name>
<evidence type="ECO:0000259" key="1">
    <source>
        <dbReference type="PROSITE" id="PS51186"/>
    </source>
</evidence>
<dbReference type="SUPFAM" id="SSF55729">
    <property type="entry name" value="Acyl-CoA N-acyltransferases (Nat)"/>
    <property type="match status" value="1"/>
</dbReference>
<reference evidence="2 3" key="1">
    <citation type="submission" date="2017-06" db="EMBL/GenBank/DDBJ databases">
        <title>Draft genome sequence of anaerobic fermentative bacterium Anaeromicrobium sediminis DY2726D isolated from West Pacific Ocean sediments.</title>
        <authorList>
            <person name="Zeng X."/>
        </authorList>
    </citation>
    <scope>NUCLEOTIDE SEQUENCE [LARGE SCALE GENOMIC DNA]</scope>
    <source>
        <strain evidence="2 3">DY2726D</strain>
    </source>
</reference>
<dbReference type="CDD" id="cd04301">
    <property type="entry name" value="NAT_SF"/>
    <property type="match status" value="1"/>
</dbReference>
<sequence>MIRLEYLDKEDFRKIVQWNENKSSDYLFQWAGPMYKYPLTEIQIEDYFLNEVQRDKSNIFAYKITLVETNEFVGTIELHVIDEVNRIGRIRRFLIGEESLRGKGIGKLALENTLRIGFEKLNLQKITLGVFDFNHNAIRIYENAGFIKEKLLQNVRKASAPYWNLYEMAIAKVEWQIKND</sequence>
<proteinExistence type="predicted"/>
<dbReference type="PANTHER" id="PTHR43415">
    <property type="entry name" value="SPERMIDINE N(1)-ACETYLTRANSFERASE"/>
    <property type="match status" value="1"/>
</dbReference>
<dbReference type="Proteomes" id="UP000216024">
    <property type="component" value="Unassembled WGS sequence"/>
</dbReference>
<organism evidence="2 3">
    <name type="scientific">Anaeromicrobium sediminis</name>
    <dbReference type="NCBI Taxonomy" id="1478221"/>
    <lineage>
        <taxon>Bacteria</taxon>
        <taxon>Bacillati</taxon>
        <taxon>Bacillota</taxon>
        <taxon>Clostridia</taxon>
        <taxon>Peptostreptococcales</taxon>
        <taxon>Thermotaleaceae</taxon>
        <taxon>Anaeromicrobium</taxon>
    </lineage>
</organism>
<dbReference type="EMBL" id="NIBG01000003">
    <property type="protein sequence ID" value="PAB60343.1"/>
    <property type="molecule type" value="Genomic_DNA"/>
</dbReference>
<accession>A0A267MND6</accession>
<dbReference type="Gene3D" id="3.40.630.30">
    <property type="match status" value="1"/>
</dbReference>